<feature type="region of interest" description="Disordered" evidence="1">
    <location>
        <begin position="1"/>
        <end position="29"/>
    </location>
</feature>
<accession>A0A0R3W5C4</accession>
<dbReference type="WBParaSite" id="TASK_0000531001-mRNA-1">
    <property type="protein sequence ID" value="TASK_0000531001-mRNA-1"/>
    <property type="gene ID" value="TASK_0000531001"/>
</dbReference>
<sequence length="175" mass="18838">MLQGSCKENRKRTSCGVDQHGASNNHMPSQECQGQAAVIGLAHRERTRHAHLTGSSGSSPTKVTVLMHRRQTIQRISACLPTEPQERSFSPSGSWRTLSVESKSASTSSGYGTPCAVHGESYCRHTSIPCSSTSSDYLTKNGSNLGCDILPEDTKLDSAIGYKKQSHDASEQRSG</sequence>
<evidence type="ECO:0000313" key="3">
    <source>
        <dbReference type="Proteomes" id="UP000282613"/>
    </source>
</evidence>
<protein>
    <submittedName>
        <fullName evidence="2 4">Uncharacterized protein</fullName>
    </submittedName>
</protein>
<evidence type="ECO:0000313" key="2">
    <source>
        <dbReference type="EMBL" id="VDK34857.1"/>
    </source>
</evidence>
<proteinExistence type="predicted"/>
<reference evidence="2 3" key="2">
    <citation type="submission" date="2018-11" db="EMBL/GenBank/DDBJ databases">
        <authorList>
            <consortium name="Pathogen Informatics"/>
        </authorList>
    </citation>
    <scope>NUCLEOTIDE SEQUENCE [LARGE SCALE GENOMIC DNA]</scope>
</reference>
<dbReference type="AlphaFoldDB" id="A0A0R3W5C4"/>
<name>A0A0R3W5C4_TAEAS</name>
<organism evidence="4">
    <name type="scientific">Taenia asiatica</name>
    <name type="common">Asian tapeworm</name>
    <dbReference type="NCBI Taxonomy" id="60517"/>
    <lineage>
        <taxon>Eukaryota</taxon>
        <taxon>Metazoa</taxon>
        <taxon>Spiralia</taxon>
        <taxon>Lophotrochozoa</taxon>
        <taxon>Platyhelminthes</taxon>
        <taxon>Cestoda</taxon>
        <taxon>Eucestoda</taxon>
        <taxon>Cyclophyllidea</taxon>
        <taxon>Taeniidae</taxon>
        <taxon>Taenia</taxon>
    </lineage>
</organism>
<reference evidence="4" key="1">
    <citation type="submission" date="2017-02" db="UniProtKB">
        <authorList>
            <consortium name="WormBaseParasite"/>
        </authorList>
    </citation>
    <scope>IDENTIFICATION</scope>
</reference>
<dbReference type="OrthoDB" id="6257106at2759"/>
<gene>
    <name evidence="2" type="ORF">TASK_LOCUS5311</name>
</gene>
<evidence type="ECO:0000256" key="1">
    <source>
        <dbReference type="SAM" id="MobiDB-lite"/>
    </source>
</evidence>
<dbReference type="EMBL" id="UYRS01018406">
    <property type="protein sequence ID" value="VDK34857.1"/>
    <property type="molecule type" value="Genomic_DNA"/>
</dbReference>
<keyword evidence="3" id="KW-1185">Reference proteome</keyword>
<dbReference type="Proteomes" id="UP000282613">
    <property type="component" value="Unassembled WGS sequence"/>
</dbReference>
<evidence type="ECO:0000313" key="4">
    <source>
        <dbReference type="WBParaSite" id="TASK_0000531001-mRNA-1"/>
    </source>
</evidence>